<proteinExistence type="predicted"/>
<dbReference type="AlphaFoldDB" id="A0AAD9G5L4"/>
<name>A0AAD9G5L4_9STRA</name>
<reference evidence="2" key="1">
    <citation type="submission" date="2023-08" db="EMBL/GenBank/DDBJ databases">
        <title>Reference Genome Resource for the Citrus Pathogen Phytophthora citrophthora.</title>
        <authorList>
            <person name="Moller H."/>
            <person name="Coetzee B."/>
            <person name="Rose L.J."/>
            <person name="Van Niekerk J.M."/>
        </authorList>
    </citation>
    <scope>NUCLEOTIDE SEQUENCE</scope>
    <source>
        <strain evidence="2">STE-U-9442</strain>
    </source>
</reference>
<sequence length="80" mass="9287">MQLKQLAVELEKRHDLLQAVSERETLSRENQTLAQQLEVQKEKARDSPTSTTQPVEEVGLHYILIATHVEAKRLRFYDVT</sequence>
<protein>
    <submittedName>
        <fullName evidence="2">Uncharacterized protein</fullName>
    </submittedName>
</protein>
<accession>A0AAD9G5L4</accession>
<gene>
    <name evidence="2" type="ORF">P3T76_012272</name>
</gene>
<keyword evidence="1" id="KW-0175">Coiled coil</keyword>
<evidence type="ECO:0000313" key="2">
    <source>
        <dbReference type="EMBL" id="KAK1932278.1"/>
    </source>
</evidence>
<evidence type="ECO:0000256" key="1">
    <source>
        <dbReference type="SAM" id="Coils"/>
    </source>
</evidence>
<comment type="caution">
    <text evidence="2">The sequence shown here is derived from an EMBL/GenBank/DDBJ whole genome shotgun (WGS) entry which is preliminary data.</text>
</comment>
<organism evidence="2 3">
    <name type="scientific">Phytophthora citrophthora</name>
    <dbReference type="NCBI Taxonomy" id="4793"/>
    <lineage>
        <taxon>Eukaryota</taxon>
        <taxon>Sar</taxon>
        <taxon>Stramenopiles</taxon>
        <taxon>Oomycota</taxon>
        <taxon>Peronosporomycetes</taxon>
        <taxon>Peronosporales</taxon>
        <taxon>Peronosporaceae</taxon>
        <taxon>Phytophthora</taxon>
    </lineage>
</organism>
<keyword evidence="3" id="KW-1185">Reference proteome</keyword>
<feature type="coiled-coil region" evidence="1">
    <location>
        <begin position="16"/>
        <end position="43"/>
    </location>
</feature>
<dbReference type="Proteomes" id="UP001259832">
    <property type="component" value="Unassembled WGS sequence"/>
</dbReference>
<dbReference type="EMBL" id="JASMQC010000030">
    <property type="protein sequence ID" value="KAK1932278.1"/>
    <property type="molecule type" value="Genomic_DNA"/>
</dbReference>
<evidence type="ECO:0000313" key="3">
    <source>
        <dbReference type="Proteomes" id="UP001259832"/>
    </source>
</evidence>